<evidence type="ECO:0000313" key="3">
    <source>
        <dbReference type="Proteomes" id="UP000494363"/>
    </source>
</evidence>
<accession>A0A6J5DS40</accession>
<evidence type="ECO:0000313" key="2">
    <source>
        <dbReference type="EMBL" id="CAB3756818.1"/>
    </source>
</evidence>
<dbReference type="RefSeq" id="WP_175227164.1">
    <property type="nucleotide sequence ID" value="NZ_CADIKH010000012.1"/>
</dbReference>
<evidence type="ECO:0000256" key="1">
    <source>
        <dbReference type="SAM" id="SignalP"/>
    </source>
</evidence>
<feature type="signal peptide" evidence="1">
    <location>
        <begin position="1"/>
        <end position="24"/>
    </location>
</feature>
<dbReference type="Proteomes" id="UP000494363">
    <property type="component" value="Unassembled WGS sequence"/>
</dbReference>
<dbReference type="EMBL" id="CADIKH010000012">
    <property type="protein sequence ID" value="CAB3756818.1"/>
    <property type="molecule type" value="Genomic_DNA"/>
</dbReference>
<organism evidence="2 3">
    <name type="scientific">Paraburkholderia humisilvae</name>
    <dbReference type="NCBI Taxonomy" id="627669"/>
    <lineage>
        <taxon>Bacteria</taxon>
        <taxon>Pseudomonadati</taxon>
        <taxon>Pseudomonadota</taxon>
        <taxon>Betaproteobacteria</taxon>
        <taxon>Burkholderiales</taxon>
        <taxon>Burkholderiaceae</taxon>
        <taxon>Paraburkholderia</taxon>
    </lineage>
</organism>
<dbReference type="AlphaFoldDB" id="A0A6J5DS40"/>
<sequence>MDTNTIASLAVAGVLAVGPLATMAAGEACGMLLGAGADPANVANVASGSSAASGFHVREGESVNLVTAGKTTPGTLHVYADNGAYRLYWQPDGQVERYVLANAGANAVRLIAMPTQGVPAGNGEPGTLLAPQQVLSCPML</sequence>
<reference evidence="2 3" key="1">
    <citation type="submission" date="2020-04" db="EMBL/GenBank/DDBJ databases">
        <authorList>
            <person name="De Canck E."/>
        </authorList>
    </citation>
    <scope>NUCLEOTIDE SEQUENCE [LARGE SCALE GENOMIC DNA]</scope>
    <source>
        <strain evidence="2 3">LMG 29542</strain>
    </source>
</reference>
<keyword evidence="1" id="KW-0732">Signal</keyword>
<name>A0A6J5DS40_9BURK</name>
<keyword evidence="3" id="KW-1185">Reference proteome</keyword>
<protein>
    <submittedName>
        <fullName evidence="2">Uncharacterized protein</fullName>
    </submittedName>
</protein>
<feature type="chain" id="PRO_5026776398" evidence="1">
    <location>
        <begin position="25"/>
        <end position="140"/>
    </location>
</feature>
<proteinExistence type="predicted"/>
<gene>
    <name evidence="2" type="ORF">LMG29542_02913</name>
</gene>